<evidence type="ECO:0000313" key="1">
    <source>
        <dbReference type="EMBL" id="BAQ71487.1"/>
    </source>
</evidence>
<reference evidence="1 3" key="1">
    <citation type="submission" date="2015-02" db="EMBL/GenBank/DDBJ databases">
        <title>Genome sequene of Rhodovulum sulfidophilum DSM 2351.</title>
        <authorList>
            <person name="Nagao N."/>
        </authorList>
    </citation>
    <scope>NUCLEOTIDE SEQUENCE [LARGE SCALE GENOMIC DNA]</scope>
    <source>
        <strain evidence="1 3">DSM 2351</strain>
        <plasmid evidence="3">Plasmid Plasmid1 DNA</plasmid>
        <plasmid evidence="1">Plasmid1</plasmid>
    </source>
</reference>
<organism evidence="1 3">
    <name type="scientific">Rhodovulum sulfidophilum</name>
    <name type="common">Rhodobacter sulfidophilus</name>
    <dbReference type="NCBI Taxonomy" id="35806"/>
    <lineage>
        <taxon>Bacteria</taxon>
        <taxon>Pseudomonadati</taxon>
        <taxon>Pseudomonadota</taxon>
        <taxon>Alphaproteobacteria</taxon>
        <taxon>Rhodobacterales</taxon>
        <taxon>Paracoccaceae</taxon>
        <taxon>Rhodovulum</taxon>
    </lineage>
</organism>
<geneLocation type="plasmid" evidence="1">
    <name>Plasmid1</name>
</geneLocation>
<reference evidence="2 4" key="2">
    <citation type="submission" date="2021-01" db="EMBL/GenBank/DDBJ databases">
        <title>Draft genomes of Rhodovulum sulfidophilum.</title>
        <authorList>
            <person name="Guzman M.S."/>
        </authorList>
    </citation>
    <scope>NUCLEOTIDE SEQUENCE [LARGE SCALE GENOMIC DNA]</scope>
    <source>
        <strain evidence="2 4">AB35</strain>
    </source>
</reference>
<protein>
    <submittedName>
        <fullName evidence="2">PAAR domain-containing protein</fullName>
    </submittedName>
    <submittedName>
        <fullName evidence="1">Paar domain protein</fullName>
    </submittedName>
</protein>
<dbReference type="CDD" id="cd14743">
    <property type="entry name" value="PAAR_CT_1"/>
    <property type="match status" value="1"/>
</dbReference>
<dbReference type="PATRIC" id="fig|35806.4.peg.4477"/>
<dbReference type="Proteomes" id="UP000064912">
    <property type="component" value="Plasmid Plasmid1"/>
</dbReference>
<dbReference type="EMBL" id="AP014801">
    <property type="protein sequence ID" value="BAQ71487.1"/>
    <property type="molecule type" value="Genomic_DNA"/>
</dbReference>
<keyword evidence="1" id="KW-0614">Plasmid</keyword>
<keyword evidence="4" id="KW-1185">Reference proteome</keyword>
<dbReference type="eggNOG" id="COG4104">
    <property type="taxonomic scope" value="Bacteria"/>
</dbReference>
<proteinExistence type="predicted"/>
<dbReference type="Gene3D" id="2.60.200.60">
    <property type="match status" value="2"/>
</dbReference>
<name>A0A0D6B8P6_RHOSU</name>
<dbReference type="AlphaFoldDB" id="A0A0D6B8P6"/>
<gene>
    <name evidence="2" type="ORF">JMM60_10950</name>
    <name evidence="1" type="ORF">NHU_04374</name>
</gene>
<dbReference type="EMBL" id="JAESJJ010000013">
    <property type="protein sequence ID" value="MBL3609309.1"/>
    <property type="molecule type" value="Genomic_DNA"/>
</dbReference>
<dbReference type="RefSeq" id="WP_060836624.1">
    <property type="nucleotide sequence ID" value="NZ_JAESJD010000129.1"/>
</dbReference>
<accession>A0A0D6B8P6</accession>
<evidence type="ECO:0000313" key="4">
    <source>
        <dbReference type="Proteomes" id="UP000604473"/>
    </source>
</evidence>
<dbReference type="InterPro" id="IPR008727">
    <property type="entry name" value="PAAR_motif"/>
</dbReference>
<geneLocation type="plasmid" evidence="3">
    <name>Plasmid1 DNA</name>
</geneLocation>
<dbReference type="KEGG" id="rsu:NHU_04374"/>
<evidence type="ECO:0000313" key="3">
    <source>
        <dbReference type="Proteomes" id="UP000064912"/>
    </source>
</evidence>
<evidence type="ECO:0000313" key="2">
    <source>
        <dbReference type="EMBL" id="MBL3609309.1"/>
    </source>
</evidence>
<sequence>MKPVARLGDLHVCPKHGKGEIVTASGKTFCDGRPVALVGDKISCGAVIVDGSDVAFCDGRPVARIGSRTDHGGQITTGSDLKTC</sequence>
<dbReference type="Pfam" id="PF05488">
    <property type="entry name" value="PAAR_motif"/>
    <property type="match status" value="1"/>
</dbReference>
<dbReference type="Proteomes" id="UP000604473">
    <property type="component" value="Unassembled WGS sequence"/>
</dbReference>